<keyword evidence="3" id="KW-0804">Transcription</keyword>
<feature type="domain" description="HTH marR-type" evidence="4">
    <location>
        <begin position="10"/>
        <end position="142"/>
    </location>
</feature>
<dbReference type="PANTHER" id="PTHR33164">
    <property type="entry name" value="TRANSCRIPTIONAL REGULATOR, MARR FAMILY"/>
    <property type="match status" value="1"/>
</dbReference>
<dbReference type="PANTHER" id="PTHR33164:SF64">
    <property type="entry name" value="TRANSCRIPTIONAL REGULATOR SLYA"/>
    <property type="match status" value="1"/>
</dbReference>
<sequence>MNEQTRLDNSIRFGARLGYASRQWRRAVDERLQPFGLTEATWLPLLHIARNEPLRQKDLAEVVGIECSTLVRLIDALDNGGLIKRVPDGDDRRAKLLSLTPSGRLLVEKVEAAAAIIRRQIFAGISEEELAIALNVIDRICDGLNRTWTEEPEDAA</sequence>
<dbReference type="InterPro" id="IPR036388">
    <property type="entry name" value="WH-like_DNA-bd_sf"/>
</dbReference>
<evidence type="ECO:0000313" key="5">
    <source>
        <dbReference type="EMBL" id="KAA0887984.1"/>
    </source>
</evidence>
<proteinExistence type="predicted"/>
<dbReference type="OrthoDB" id="7427954at2"/>
<dbReference type="GO" id="GO:0006950">
    <property type="term" value="P:response to stress"/>
    <property type="evidence" value="ECO:0007669"/>
    <property type="project" value="TreeGrafter"/>
</dbReference>
<dbReference type="PROSITE" id="PS50995">
    <property type="entry name" value="HTH_MARR_2"/>
    <property type="match status" value="1"/>
</dbReference>
<protein>
    <submittedName>
        <fullName evidence="5">MarR family transcriptional regulator</fullName>
    </submittedName>
</protein>
<keyword evidence="2" id="KW-0238">DNA-binding</keyword>
<dbReference type="Gene3D" id="1.10.10.10">
    <property type="entry name" value="Winged helix-like DNA-binding domain superfamily/Winged helix DNA-binding domain"/>
    <property type="match status" value="1"/>
</dbReference>
<dbReference type="Pfam" id="PF01047">
    <property type="entry name" value="MarR"/>
    <property type="match status" value="1"/>
</dbReference>
<organism evidence="5 6">
    <name type="scientific">Oryzomonas rubra</name>
    <dbReference type="NCBI Taxonomy" id="2509454"/>
    <lineage>
        <taxon>Bacteria</taxon>
        <taxon>Pseudomonadati</taxon>
        <taxon>Thermodesulfobacteriota</taxon>
        <taxon>Desulfuromonadia</taxon>
        <taxon>Geobacterales</taxon>
        <taxon>Geobacteraceae</taxon>
        <taxon>Oryzomonas</taxon>
    </lineage>
</organism>
<keyword evidence="6" id="KW-1185">Reference proteome</keyword>
<dbReference type="Proteomes" id="UP000324298">
    <property type="component" value="Unassembled WGS sequence"/>
</dbReference>
<comment type="caution">
    <text evidence="5">The sequence shown here is derived from an EMBL/GenBank/DDBJ whole genome shotgun (WGS) entry which is preliminary data.</text>
</comment>
<gene>
    <name evidence="5" type="ORF">ET418_17725</name>
</gene>
<dbReference type="GO" id="GO:0003677">
    <property type="term" value="F:DNA binding"/>
    <property type="evidence" value="ECO:0007669"/>
    <property type="project" value="UniProtKB-KW"/>
</dbReference>
<dbReference type="InterPro" id="IPR000835">
    <property type="entry name" value="HTH_MarR-typ"/>
</dbReference>
<dbReference type="SUPFAM" id="SSF46785">
    <property type="entry name" value="Winged helix' DNA-binding domain"/>
    <property type="match status" value="1"/>
</dbReference>
<evidence type="ECO:0000259" key="4">
    <source>
        <dbReference type="PROSITE" id="PS50995"/>
    </source>
</evidence>
<dbReference type="EMBL" id="SRSD01000014">
    <property type="protein sequence ID" value="KAA0887984.1"/>
    <property type="molecule type" value="Genomic_DNA"/>
</dbReference>
<evidence type="ECO:0000256" key="1">
    <source>
        <dbReference type="ARBA" id="ARBA00023015"/>
    </source>
</evidence>
<dbReference type="GO" id="GO:0003700">
    <property type="term" value="F:DNA-binding transcription factor activity"/>
    <property type="evidence" value="ECO:0007669"/>
    <property type="project" value="InterPro"/>
</dbReference>
<accession>A0A5A9X5B0</accession>
<dbReference type="SMART" id="SM00347">
    <property type="entry name" value="HTH_MARR"/>
    <property type="match status" value="1"/>
</dbReference>
<evidence type="ECO:0000256" key="2">
    <source>
        <dbReference type="ARBA" id="ARBA00023125"/>
    </source>
</evidence>
<keyword evidence="1" id="KW-0805">Transcription regulation</keyword>
<dbReference type="InterPro" id="IPR036390">
    <property type="entry name" value="WH_DNA-bd_sf"/>
</dbReference>
<name>A0A5A9X5B0_9BACT</name>
<evidence type="ECO:0000313" key="6">
    <source>
        <dbReference type="Proteomes" id="UP000324298"/>
    </source>
</evidence>
<dbReference type="AlphaFoldDB" id="A0A5A9X5B0"/>
<dbReference type="PRINTS" id="PR00598">
    <property type="entry name" value="HTHMARR"/>
</dbReference>
<dbReference type="InterPro" id="IPR039422">
    <property type="entry name" value="MarR/SlyA-like"/>
</dbReference>
<reference evidence="5 6" key="1">
    <citation type="submission" date="2019-04" db="EMBL/GenBank/DDBJ databases">
        <title>Geobacter ruber sp. nov., ferric-reducing bacteria isolated from paddy soil.</title>
        <authorList>
            <person name="Xu Z."/>
            <person name="Masuda Y."/>
            <person name="Itoh H."/>
            <person name="Senoo K."/>
        </authorList>
    </citation>
    <scope>NUCLEOTIDE SEQUENCE [LARGE SCALE GENOMIC DNA]</scope>
    <source>
        <strain evidence="5 6">Red88</strain>
    </source>
</reference>
<evidence type="ECO:0000256" key="3">
    <source>
        <dbReference type="ARBA" id="ARBA00023163"/>
    </source>
</evidence>
<dbReference type="RefSeq" id="WP_149309929.1">
    <property type="nucleotide sequence ID" value="NZ_SRSD01000014.1"/>
</dbReference>